<dbReference type="HOGENOM" id="CLU_112916_0_0_6"/>
<protein>
    <recommendedName>
        <fullName evidence="3">Outer membrane protein beta-barrel domain-containing protein</fullName>
    </recommendedName>
</protein>
<feature type="domain" description="Outer membrane protein beta-barrel" evidence="3">
    <location>
        <begin position="6"/>
        <end position="203"/>
    </location>
</feature>
<proteinExistence type="predicted"/>
<dbReference type="InterPro" id="IPR027385">
    <property type="entry name" value="Beta-barrel_OMP"/>
</dbReference>
<reference evidence="4 5" key="1">
    <citation type="journal article" date="2008" name="PLoS ONE">
        <title>Environmental adaptation: genomic analysis of the piezotolerant and psychrotolerant deep-sea iron reducing bacterium Shewanella piezotolerans WP3.</title>
        <authorList>
            <person name="Wang F."/>
            <person name="Wang J."/>
            <person name="Jian H."/>
            <person name="Zhang B."/>
            <person name="Li S."/>
            <person name="Wang F."/>
            <person name="Zeng X."/>
            <person name="Gao L."/>
            <person name="Bartlett D.H."/>
            <person name="Yu J."/>
            <person name="Hu S."/>
            <person name="Xiao X."/>
        </authorList>
    </citation>
    <scope>NUCLEOTIDE SEQUENCE [LARGE SCALE GENOMIC DNA]</scope>
    <source>
        <strain evidence="5">WP3 / JCM 13877</strain>
    </source>
</reference>
<dbReference type="AlphaFoldDB" id="B8CSW8"/>
<dbReference type="KEGG" id="swp:swp_4080"/>
<organism evidence="4 5">
    <name type="scientific">Shewanella piezotolerans (strain WP3 / JCM 13877)</name>
    <dbReference type="NCBI Taxonomy" id="225849"/>
    <lineage>
        <taxon>Bacteria</taxon>
        <taxon>Pseudomonadati</taxon>
        <taxon>Pseudomonadota</taxon>
        <taxon>Gammaproteobacteria</taxon>
        <taxon>Alteromonadales</taxon>
        <taxon>Shewanellaceae</taxon>
        <taxon>Shewanella</taxon>
    </lineage>
</organism>
<keyword evidence="1 2" id="KW-0732">Signal</keyword>
<dbReference type="OrthoDB" id="5591863at2"/>
<accession>B8CSW8</accession>
<sequence>MKKSLVLALFGFCSLPAAAEVYVAPFGGYSFGASNFDIYSTQGEDSGTVKLSESENYGVMLGFTTKDPGNVYLLYSHQSTDLRASGNFSPNIISKMDVDYFHVGGSLYFPVENVKPYVTTSLGLTQLRPSGEYSNETRFSVALGGGVEYQATDALSLFAEVKGYATFISADNELFCSGQGCIWNIQSDIMWQGQANIGASFKF</sequence>
<dbReference type="STRING" id="225849.swp_4080"/>
<feature type="signal peptide" evidence="2">
    <location>
        <begin position="1"/>
        <end position="19"/>
    </location>
</feature>
<dbReference type="RefSeq" id="WP_020914085.1">
    <property type="nucleotide sequence ID" value="NC_011566.1"/>
</dbReference>
<evidence type="ECO:0000313" key="5">
    <source>
        <dbReference type="Proteomes" id="UP000000753"/>
    </source>
</evidence>
<dbReference type="Pfam" id="PF13505">
    <property type="entry name" value="OMP_b-brl"/>
    <property type="match status" value="1"/>
</dbReference>
<dbReference type="Proteomes" id="UP000000753">
    <property type="component" value="Chromosome"/>
</dbReference>
<dbReference type="Gene3D" id="2.40.160.20">
    <property type="match status" value="1"/>
</dbReference>
<evidence type="ECO:0000256" key="1">
    <source>
        <dbReference type="ARBA" id="ARBA00022729"/>
    </source>
</evidence>
<dbReference type="SUPFAM" id="SSF56925">
    <property type="entry name" value="OMPA-like"/>
    <property type="match status" value="1"/>
</dbReference>
<evidence type="ECO:0000259" key="3">
    <source>
        <dbReference type="Pfam" id="PF13505"/>
    </source>
</evidence>
<evidence type="ECO:0000313" key="4">
    <source>
        <dbReference type="EMBL" id="ACJ30744.1"/>
    </source>
</evidence>
<gene>
    <name evidence="4" type="ordered locus">swp_4080</name>
</gene>
<dbReference type="eggNOG" id="COG3637">
    <property type="taxonomic scope" value="Bacteria"/>
</dbReference>
<dbReference type="EMBL" id="CP000472">
    <property type="protein sequence ID" value="ACJ30744.1"/>
    <property type="molecule type" value="Genomic_DNA"/>
</dbReference>
<name>B8CSW8_SHEPW</name>
<evidence type="ECO:0000256" key="2">
    <source>
        <dbReference type="SAM" id="SignalP"/>
    </source>
</evidence>
<keyword evidence="5" id="KW-1185">Reference proteome</keyword>
<feature type="chain" id="PRO_5002867005" description="Outer membrane protein beta-barrel domain-containing protein" evidence="2">
    <location>
        <begin position="20"/>
        <end position="203"/>
    </location>
</feature>
<dbReference type="InterPro" id="IPR011250">
    <property type="entry name" value="OMP/PagP_B-barrel"/>
</dbReference>